<dbReference type="RefSeq" id="WP_230738919.1">
    <property type="nucleotide sequence ID" value="NZ_JAJNDB010000007.1"/>
</dbReference>
<comment type="caution">
    <text evidence="6">The sequence shown here is derived from an EMBL/GenBank/DDBJ whole genome shotgun (WGS) entry which is preliminary data.</text>
</comment>
<feature type="transmembrane region" description="Helical" evidence="5">
    <location>
        <begin position="150"/>
        <end position="171"/>
    </location>
</feature>
<accession>A0ABS8PFT8</accession>
<gene>
    <name evidence="6" type="ORF">LQ327_27020</name>
</gene>
<feature type="transmembrane region" description="Helical" evidence="5">
    <location>
        <begin position="191"/>
        <end position="210"/>
    </location>
</feature>
<dbReference type="Proteomes" id="UP001199469">
    <property type="component" value="Unassembled WGS sequence"/>
</dbReference>
<evidence type="ECO:0000256" key="5">
    <source>
        <dbReference type="SAM" id="Phobius"/>
    </source>
</evidence>
<evidence type="ECO:0000256" key="1">
    <source>
        <dbReference type="ARBA" id="ARBA00004141"/>
    </source>
</evidence>
<proteinExistence type="predicted"/>
<feature type="transmembrane region" description="Helical" evidence="5">
    <location>
        <begin position="116"/>
        <end position="143"/>
    </location>
</feature>
<evidence type="ECO:0000313" key="6">
    <source>
        <dbReference type="EMBL" id="MCD2197029.1"/>
    </source>
</evidence>
<protein>
    <submittedName>
        <fullName evidence="6">DoxX family membrane protein</fullName>
    </submittedName>
</protein>
<comment type="subcellular location">
    <subcellularLocation>
        <location evidence="1">Membrane</location>
        <topology evidence="1">Multi-pass membrane protein</topology>
    </subcellularLocation>
</comment>
<dbReference type="EMBL" id="JAJNDB010000007">
    <property type="protein sequence ID" value="MCD2197029.1"/>
    <property type="molecule type" value="Genomic_DNA"/>
</dbReference>
<dbReference type="Pfam" id="PF07681">
    <property type="entry name" value="DoxX"/>
    <property type="match status" value="1"/>
</dbReference>
<evidence type="ECO:0000313" key="7">
    <source>
        <dbReference type="Proteomes" id="UP001199469"/>
    </source>
</evidence>
<evidence type="ECO:0000256" key="3">
    <source>
        <dbReference type="ARBA" id="ARBA00022989"/>
    </source>
</evidence>
<keyword evidence="7" id="KW-1185">Reference proteome</keyword>
<evidence type="ECO:0000256" key="4">
    <source>
        <dbReference type="ARBA" id="ARBA00023136"/>
    </source>
</evidence>
<keyword evidence="2 5" id="KW-0812">Transmembrane</keyword>
<dbReference type="InterPro" id="IPR032808">
    <property type="entry name" value="DoxX"/>
</dbReference>
<keyword evidence="3 5" id="KW-1133">Transmembrane helix</keyword>
<feature type="transmembrane region" description="Helical" evidence="5">
    <location>
        <begin position="88"/>
        <end position="110"/>
    </location>
</feature>
<reference evidence="6 7" key="1">
    <citation type="submission" date="2021-11" db="EMBL/GenBank/DDBJ databases">
        <title>Draft genome sequence of Actinomycetospora sp. SF1 isolated from the rhizosphere soil.</title>
        <authorList>
            <person name="Duangmal K."/>
            <person name="Chantavorakit T."/>
        </authorList>
    </citation>
    <scope>NUCLEOTIDE SEQUENCE [LARGE SCALE GENOMIC DNA]</scope>
    <source>
        <strain evidence="6 7">TBRC 5722</strain>
    </source>
</reference>
<name>A0ABS8PFT8_9PSEU</name>
<organism evidence="6 7">
    <name type="scientific">Actinomycetospora endophytica</name>
    <dbReference type="NCBI Taxonomy" id="2291215"/>
    <lineage>
        <taxon>Bacteria</taxon>
        <taxon>Bacillati</taxon>
        <taxon>Actinomycetota</taxon>
        <taxon>Actinomycetes</taxon>
        <taxon>Pseudonocardiales</taxon>
        <taxon>Pseudonocardiaceae</taxon>
        <taxon>Actinomycetospora</taxon>
    </lineage>
</organism>
<sequence length="212" mass="21100">MIEDPPDFSVLGFEGAPHDTAVFPWRAGDDALGSMADEPVATRTVVVRPVGADVGLLLARVVLALTALLDGARALFDLPRGHGAADAVATLVAGYGFAPASALVTAYGWAQLVAGVLVGLGVFASFAASALVAVGVVALGVSLPATVPTLAVGPVEGPLFGLVLAAVVVLVGPGRISGDADRAWFRAQTPVGVACMIIGIGTGLTVLLALRG</sequence>
<keyword evidence="4 5" id="KW-0472">Membrane</keyword>
<evidence type="ECO:0000256" key="2">
    <source>
        <dbReference type="ARBA" id="ARBA00022692"/>
    </source>
</evidence>